<dbReference type="SUPFAM" id="SSF53335">
    <property type="entry name" value="S-adenosyl-L-methionine-dependent methyltransferases"/>
    <property type="match status" value="1"/>
</dbReference>
<sequence>MTDPTRDNTRLTEEERKRVFEGFNAKRNNATHDLWEAQKYRSTLNSKQTTGLFDEWVGAGSGPYENDVKTLGYQGPQLTAQYLAKYIPKNRDQSKVLDVGAGSGLSGTELKRVGFTNVDWLDPSENSIPPAKKTNAYSRFINEYLTAKPLDVAPDTYDAITCVGAFFEGCLPIECFTEMIRIVKPGGYIVMSISCTSLETCKEYNGRLEPRILELAEAKEWELVEKTKEPEYLINVPAIFFVLRVLRSG</sequence>
<name>A0AAN8PTD4_PATCE</name>
<keyword evidence="2" id="KW-1185">Reference proteome</keyword>
<comment type="caution">
    <text evidence="1">The sequence shown here is derived from an EMBL/GenBank/DDBJ whole genome shotgun (WGS) entry which is preliminary data.</text>
</comment>
<dbReference type="PANTHER" id="PTHR43591">
    <property type="entry name" value="METHYLTRANSFERASE"/>
    <property type="match status" value="1"/>
</dbReference>
<reference evidence="1 2" key="1">
    <citation type="submission" date="2024-01" db="EMBL/GenBank/DDBJ databases">
        <title>The genome of the rayed Mediterranean limpet Patella caerulea (Linnaeus, 1758).</title>
        <authorList>
            <person name="Anh-Thu Weber A."/>
            <person name="Halstead-Nussloch G."/>
        </authorList>
    </citation>
    <scope>NUCLEOTIDE SEQUENCE [LARGE SCALE GENOMIC DNA]</scope>
    <source>
        <strain evidence="1">AATW-2023a</strain>
        <tissue evidence="1">Whole specimen</tissue>
    </source>
</reference>
<accession>A0AAN8PTD4</accession>
<dbReference type="AlphaFoldDB" id="A0AAN8PTD4"/>
<proteinExistence type="predicted"/>
<protein>
    <recommendedName>
        <fullName evidence="3">Methyltransferase type 11 domain-containing protein</fullName>
    </recommendedName>
</protein>
<evidence type="ECO:0008006" key="3">
    <source>
        <dbReference type="Google" id="ProtNLM"/>
    </source>
</evidence>
<evidence type="ECO:0000313" key="1">
    <source>
        <dbReference type="EMBL" id="KAK6184767.1"/>
    </source>
</evidence>
<dbReference type="Gene3D" id="3.40.50.150">
    <property type="entry name" value="Vaccinia Virus protein VP39"/>
    <property type="match status" value="1"/>
</dbReference>
<dbReference type="Pfam" id="PF13489">
    <property type="entry name" value="Methyltransf_23"/>
    <property type="match status" value="1"/>
</dbReference>
<dbReference type="Proteomes" id="UP001347796">
    <property type="component" value="Unassembled WGS sequence"/>
</dbReference>
<organism evidence="1 2">
    <name type="scientific">Patella caerulea</name>
    <name type="common">Rayed Mediterranean limpet</name>
    <dbReference type="NCBI Taxonomy" id="87958"/>
    <lineage>
        <taxon>Eukaryota</taxon>
        <taxon>Metazoa</taxon>
        <taxon>Spiralia</taxon>
        <taxon>Lophotrochozoa</taxon>
        <taxon>Mollusca</taxon>
        <taxon>Gastropoda</taxon>
        <taxon>Patellogastropoda</taxon>
        <taxon>Patelloidea</taxon>
        <taxon>Patellidae</taxon>
        <taxon>Patella</taxon>
    </lineage>
</organism>
<dbReference type="EMBL" id="JAZGQO010000006">
    <property type="protein sequence ID" value="KAK6184767.1"/>
    <property type="molecule type" value="Genomic_DNA"/>
</dbReference>
<dbReference type="PANTHER" id="PTHR43591:SF101">
    <property type="entry name" value="METHYLTRANSFERASE-LIKE PROTEIN 27"/>
    <property type="match status" value="1"/>
</dbReference>
<gene>
    <name evidence="1" type="ORF">SNE40_007166</name>
</gene>
<dbReference type="CDD" id="cd02440">
    <property type="entry name" value="AdoMet_MTases"/>
    <property type="match status" value="1"/>
</dbReference>
<evidence type="ECO:0000313" key="2">
    <source>
        <dbReference type="Proteomes" id="UP001347796"/>
    </source>
</evidence>
<dbReference type="InterPro" id="IPR029063">
    <property type="entry name" value="SAM-dependent_MTases_sf"/>
</dbReference>